<keyword evidence="1" id="KW-0805">Transcription regulation</keyword>
<evidence type="ECO:0000256" key="2">
    <source>
        <dbReference type="ARBA" id="ARBA00023125"/>
    </source>
</evidence>
<dbReference type="InterPro" id="IPR001647">
    <property type="entry name" value="HTH_TetR"/>
</dbReference>
<organism evidence="6 7">
    <name type="scientific">Nocardia jinanensis</name>
    <dbReference type="NCBI Taxonomy" id="382504"/>
    <lineage>
        <taxon>Bacteria</taxon>
        <taxon>Bacillati</taxon>
        <taxon>Actinomycetota</taxon>
        <taxon>Actinomycetes</taxon>
        <taxon>Mycobacteriales</taxon>
        <taxon>Nocardiaceae</taxon>
        <taxon>Nocardia</taxon>
    </lineage>
</organism>
<dbReference type="GO" id="GO:0003700">
    <property type="term" value="F:DNA-binding transcription factor activity"/>
    <property type="evidence" value="ECO:0007669"/>
    <property type="project" value="TreeGrafter"/>
</dbReference>
<accession>A0A917RKS4</accession>
<protein>
    <recommendedName>
        <fullName evidence="5">HTH tetR-type domain-containing protein</fullName>
    </recommendedName>
</protein>
<dbReference type="SUPFAM" id="SSF46689">
    <property type="entry name" value="Homeodomain-like"/>
    <property type="match status" value="1"/>
</dbReference>
<sequence>MGNEAISNRRPATRAAAAAERRLADQRDAVEREVSRILAVTVGLIEESAPTMPSISRIVAAAGISTQTLYRYFHSKDALVLAVLEQGVIRLAEWLEARMEEFEDPLDRIGVWVDGILRQVEHTEAASVSRVVLGNLDNSIEGQRYSGSMLAPVVELLDGPVAAIGRAPRIYSPLVADLVFGALRRHLWGGTVPEPEEWQALRDFVIAGIVPRP</sequence>
<gene>
    <name evidence="6" type="ORF">GCM10011588_28750</name>
</gene>
<evidence type="ECO:0000256" key="1">
    <source>
        <dbReference type="ARBA" id="ARBA00023015"/>
    </source>
</evidence>
<name>A0A917RKS4_9NOCA</name>
<feature type="DNA-binding region" description="H-T-H motif" evidence="4">
    <location>
        <begin position="54"/>
        <end position="73"/>
    </location>
</feature>
<dbReference type="PANTHER" id="PTHR30055">
    <property type="entry name" value="HTH-TYPE TRANSCRIPTIONAL REGULATOR RUTR"/>
    <property type="match status" value="1"/>
</dbReference>
<dbReference type="RefSeq" id="WP_062997757.1">
    <property type="nucleotide sequence ID" value="NZ_BMMH01000005.1"/>
</dbReference>
<keyword evidence="3" id="KW-0804">Transcription</keyword>
<dbReference type="GO" id="GO:0000976">
    <property type="term" value="F:transcription cis-regulatory region binding"/>
    <property type="evidence" value="ECO:0007669"/>
    <property type="project" value="TreeGrafter"/>
</dbReference>
<dbReference type="Gene3D" id="1.10.357.10">
    <property type="entry name" value="Tetracycline Repressor, domain 2"/>
    <property type="match status" value="1"/>
</dbReference>
<dbReference type="Proteomes" id="UP000638263">
    <property type="component" value="Unassembled WGS sequence"/>
</dbReference>
<dbReference type="Pfam" id="PF00440">
    <property type="entry name" value="TetR_N"/>
    <property type="match status" value="1"/>
</dbReference>
<evidence type="ECO:0000313" key="6">
    <source>
        <dbReference type="EMBL" id="GGL12574.1"/>
    </source>
</evidence>
<proteinExistence type="predicted"/>
<evidence type="ECO:0000259" key="5">
    <source>
        <dbReference type="PROSITE" id="PS50977"/>
    </source>
</evidence>
<dbReference type="PANTHER" id="PTHR30055:SF234">
    <property type="entry name" value="HTH-TYPE TRANSCRIPTIONAL REGULATOR BETI"/>
    <property type="match status" value="1"/>
</dbReference>
<dbReference type="AlphaFoldDB" id="A0A917RKS4"/>
<feature type="domain" description="HTH tetR-type" evidence="5">
    <location>
        <begin position="31"/>
        <end position="91"/>
    </location>
</feature>
<reference evidence="6" key="1">
    <citation type="journal article" date="2014" name="Int. J. Syst. Evol. Microbiol.">
        <title>Complete genome sequence of Corynebacterium casei LMG S-19264T (=DSM 44701T), isolated from a smear-ripened cheese.</title>
        <authorList>
            <consortium name="US DOE Joint Genome Institute (JGI-PGF)"/>
            <person name="Walter F."/>
            <person name="Albersmeier A."/>
            <person name="Kalinowski J."/>
            <person name="Ruckert C."/>
        </authorList>
    </citation>
    <scope>NUCLEOTIDE SEQUENCE</scope>
    <source>
        <strain evidence="6">CGMCC 4.3508</strain>
    </source>
</reference>
<dbReference type="InterPro" id="IPR009057">
    <property type="entry name" value="Homeodomain-like_sf"/>
</dbReference>
<evidence type="ECO:0000256" key="4">
    <source>
        <dbReference type="PROSITE-ProRule" id="PRU00335"/>
    </source>
</evidence>
<keyword evidence="7" id="KW-1185">Reference proteome</keyword>
<dbReference type="EMBL" id="BMMH01000005">
    <property type="protein sequence ID" value="GGL12574.1"/>
    <property type="molecule type" value="Genomic_DNA"/>
</dbReference>
<evidence type="ECO:0000256" key="3">
    <source>
        <dbReference type="ARBA" id="ARBA00023163"/>
    </source>
</evidence>
<dbReference type="InterPro" id="IPR050109">
    <property type="entry name" value="HTH-type_TetR-like_transc_reg"/>
</dbReference>
<dbReference type="PROSITE" id="PS50977">
    <property type="entry name" value="HTH_TETR_2"/>
    <property type="match status" value="1"/>
</dbReference>
<comment type="caution">
    <text evidence="6">The sequence shown here is derived from an EMBL/GenBank/DDBJ whole genome shotgun (WGS) entry which is preliminary data.</text>
</comment>
<evidence type="ECO:0000313" key="7">
    <source>
        <dbReference type="Proteomes" id="UP000638263"/>
    </source>
</evidence>
<reference evidence="6" key="2">
    <citation type="submission" date="2020-09" db="EMBL/GenBank/DDBJ databases">
        <authorList>
            <person name="Sun Q."/>
            <person name="Zhou Y."/>
        </authorList>
    </citation>
    <scope>NUCLEOTIDE SEQUENCE</scope>
    <source>
        <strain evidence="6">CGMCC 4.3508</strain>
    </source>
</reference>
<keyword evidence="2 4" id="KW-0238">DNA-binding</keyword>